<evidence type="ECO:0000313" key="2">
    <source>
        <dbReference type="Proteomes" id="UP000245207"/>
    </source>
</evidence>
<dbReference type="PANTHER" id="PTHR10788">
    <property type="entry name" value="TREHALOSE-6-PHOSPHATE SYNTHASE"/>
    <property type="match status" value="1"/>
</dbReference>
<evidence type="ECO:0000313" key="1">
    <source>
        <dbReference type="EMBL" id="PWA79591.1"/>
    </source>
</evidence>
<dbReference type="GO" id="GO:0003825">
    <property type="term" value="F:alpha,alpha-trehalose-phosphate synthase (UDP-forming) activity"/>
    <property type="evidence" value="ECO:0007669"/>
    <property type="project" value="TreeGrafter"/>
</dbReference>
<dbReference type="InterPro" id="IPR001830">
    <property type="entry name" value="Glyco_trans_20"/>
</dbReference>
<name>A0A2U1P1G5_ARTAN</name>
<protein>
    <submittedName>
        <fullName evidence="1">Uncharacterized protein</fullName>
    </submittedName>
</protein>
<dbReference type="Pfam" id="PF00982">
    <property type="entry name" value="Glyco_transf_20"/>
    <property type="match status" value="1"/>
</dbReference>
<dbReference type="OrthoDB" id="755951at2759"/>
<proteinExistence type="predicted"/>
<comment type="caution">
    <text evidence="1">The sequence shown here is derived from an EMBL/GenBank/DDBJ whole genome shotgun (WGS) entry which is preliminary data.</text>
</comment>
<dbReference type="STRING" id="35608.A0A2U1P1G5"/>
<reference evidence="1 2" key="1">
    <citation type="journal article" date="2018" name="Mol. Plant">
        <title>The genome of Artemisia annua provides insight into the evolution of Asteraceae family and artemisinin biosynthesis.</title>
        <authorList>
            <person name="Shen Q."/>
            <person name="Zhang L."/>
            <person name="Liao Z."/>
            <person name="Wang S."/>
            <person name="Yan T."/>
            <person name="Shi P."/>
            <person name="Liu M."/>
            <person name="Fu X."/>
            <person name="Pan Q."/>
            <person name="Wang Y."/>
            <person name="Lv Z."/>
            <person name="Lu X."/>
            <person name="Zhang F."/>
            <person name="Jiang W."/>
            <person name="Ma Y."/>
            <person name="Chen M."/>
            <person name="Hao X."/>
            <person name="Li L."/>
            <person name="Tang Y."/>
            <person name="Lv G."/>
            <person name="Zhou Y."/>
            <person name="Sun X."/>
            <person name="Brodelius P.E."/>
            <person name="Rose J.K.C."/>
            <person name="Tang K."/>
        </authorList>
    </citation>
    <scope>NUCLEOTIDE SEQUENCE [LARGE SCALE GENOMIC DNA]</scope>
    <source>
        <strain evidence="2">cv. Huhao1</strain>
        <tissue evidence="1">Leaf</tissue>
    </source>
</reference>
<dbReference type="GO" id="GO:0004805">
    <property type="term" value="F:trehalose-phosphatase activity"/>
    <property type="evidence" value="ECO:0007669"/>
    <property type="project" value="TreeGrafter"/>
</dbReference>
<dbReference type="AlphaFoldDB" id="A0A2U1P1G5"/>
<dbReference type="GO" id="GO:0005992">
    <property type="term" value="P:trehalose biosynthetic process"/>
    <property type="evidence" value="ECO:0007669"/>
    <property type="project" value="InterPro"/>
</dbReference>
<keyword evidence="2" id="KW-1185">Reference proteome</keyword>
<dbReference type="Gene3D" id="3.40.50.2000">
    <property type="entry name" value="Glycogen Phosphorylase B"/>
    <property type="match status" value="1"/>
</dbReference>
<dbReference type="PANTHER" id="PTHR10788:SF106">
    <property type="entry name" value="BCDNA.GH08860"/>
    <property type="match status" value="1"/>
</dbReference>
<organism evidence="1 2">
    <name type="scientific">Artemisia annua</name>
    <name type="common">Sweet wormwood</name>
    <dbReference type="NCBI Taxonomy" id="35608"/>
    <lineage>
        <taxon>Eukaryota</taxon>
        <taxon>Viridiplantae</taxon>
        <taxon>Streptophyta</taxon>
        <taxon>Embryophyta</taxon>
        <taxon>Tracheophyta</taxon>
        <taxon>Spermatophyta</taxon>
        <taxon>Magnoliopsida</taxon>
        <taxon>eudicotyledons</taxon>
        <taxon>Gunneridae</taxon>
        <taxon>Pentapetalae</taxon>
        <taxon>asterids</taxon>
        <taxon>campanulids</taxon>
        <taxon>Asterales</taxon>
        <taxon>Asteraceae</taxon>
        <taxon>Asteroideae</taxon>
        <taxon>Anthemideae</taxon>
        <taxon>Artemisiinae</taxon>
        <taxon>Artemisia</taxon>
    </lineage>
</organism>
<gene>
    <name evidence="1" type="ORF">CTI12_AA205490</name>
</gene>
<dbReference type="EMBL" id="PKPP01001837">
    <property type="protein sequence ID" value="PWA79591.1"/>
    <property type="molecule type" value="Genomic_DNA"/>
</dbReference>
<dbReference type="GO" id="GO:0005829">
    <property type="term" value="C:cytosol"/>
    <property type="evidence" value="ECO:0007669"/>
    <property type="project" value="TreeGrafter"/>
</dbReference>
<dbReference type="SUPFAM" id="SSF53756">
    <property type="entry name" value="UDP-Glycosyltransferase/glycogen phosphorylase"/>
    <property type="match status" value="1"/>
</dbReference>
<dbReference type="Proteomes" id="UP000245207">
    <property type="component" value="Unassembled WGS sequence"/>
</dbReference>
<sequence length="87" mass="9786">MLHISFHTYDYARHFVSACTRILGLDGTPDGVEDQGKLTRVGAFPIGIDPGRFVRAIQLPQVKDHIEELKKRFSGRKNVSFFELGAL</sequence>
<accession>A0A2U1P1G5</accession>